<gene>
    <name evidence="10" type="ORF">MSPICULIGERA_LOCUS13757</name>
</gene>
<evidence type="ECO:0000259" key="8">
    <source>
        <dbReference type="PROSITE" id="PS50003"/>
    </source>
</evidence>
<evidence type="ECO:0000313" key="10">
    <source>
        <dbReference type="EMBL" id="CAJ0575447.1"/>
    </source>
</evidence>
<evidence type="ECO:0000256" key="1">
    <source>
        <dbReference type="ARBA" id="ARBA00004170"/>
    </source>
</evidence>
<feature type="domain" description="PDZ" evidence="9">
    <location>
        <begin position="51"/>
        <end position="134"/>
    </location>
</feature>
<dbReference type="CDD" id="cd06801">
    <property type="entry name" value="PDZ_syntrophin-like"/>
    <property type="match status" value="1"/>
</dbReference>
<dbReference type="InterPro" id="IPR041428">
    <property type="entry name" value="PHsplit_syntrophin"/>
</dbReference>
<dbReference type="InterPro" id="IPR001849">
    <property type="entry name" value="PH_domain"/>
</dbReference>
<keyword evidence="6" id="KW-0472">Membrane</keyword>
<keyword evidence="11" id="KW-1185">Reference proteome</keyword>
<dbReference type="SUPFAM" id="SSF50156">
    <property type="entry name" value="PDZ domain-like"/>
    <property type="match status" value="1"/>
</dbReference>
<comment type="subcellular location">
    <subcellularLocation>
        <location evidence="2">Cytoplasm</location>
        <location evidence="2">Cytoskeleton</location>
    </subcellularLocation>
    <subcellularLocation>
        <location evidence="1">Membrane</location>
        <topology evidence="1">Peripheral membrane protein</topology>
    </subcellularLocation>
</comment>
<dbReference type="PANTHER" id="PTHR10554:SF12">
    <property type="entry name" value="IP02644P"/>
    <property type="match status" value="1"/>
</dbReference>
<proteinExistence type="inferred from homology"/>
<dbReference type="Gene3D" id="2.30.42.10">
    <property type="match status" value="1"/>
</dbReference>
<organism evidence="10 11">
    <name type="scientific">Mesorhabditis spiculigera</name>
    <dbReference type="NCBI Taxonomy" id="96644"/>
    <lineage>
        <taxon>Eukaryota</taxon>
        <taxon>Metazoa</taxon>
        <taxon>Ecdysozoa</taxon>
        <taxon>Nematoda</taxon>
        <taxon>Chromadorea</taxon>
        <taxon>Rhabditida</taxon>
        <taxon>Rhabditina</taxon>
        <taxon>Rhabditomorpha</taxon>
        <taxon>Rhabditoidea</taxon>
        <taxon>Rhabditidae</taxon>
        <taxon>Mesorhabditinae</taxon>
        <taxon>Mesorhabditis</taxon>
    </lineage>
</organism>
<protein>
    <submittedName>
        <fullName evidence="10">Uncharacterized protein</fullName>
    </submittedName>
</protein>
<evidence type="ECO:0000313" key="11">
    <source>
        <dbReference type="Proteomes" id="UP001177023"/>
    </source>
</evidence>
<dbReference type="SUPFAM" id="SSF50729">
    <property type="entry name" value="PH domain-like"/>
    <property type="match status" value="2"/>
</dbReference>
<keyword evidence="7" id="KW-0206">Cytoskeleton</keyword>
<dbReference type="PROSITE" id="PS50003">
    <property type="entry name" value="PH_DOMAIN"/>
    <property type="match status" value="1"/>
</dbReference>
<comment type="caution">
    <text evidence="10">The sequence shown here is derived from an EMBL/GenBank/DDBJ whole genome shotgun (WGS) entry which is preliminary data.</text>
</comment>
<dbReference type="InterPro" id="IPR055108">
    <property type="entry name" value="Syntrophin_4th"/>
</dbReference>
<dbReference type="Pfam" id="PF00169">
    <property type="entry name" value="PH"/>
    <property type="match status" value="1"/>
</dbReference>
<dbReference type="GO" id="GO:0016010">
    <property type="term" value="C:dystrophin-associated glycoprotein complex"/>
    <property type="evidence" value="ECO:0007669"/>
    <property type="project" value="TreeGrafter"/>
</dbReference>
<dbReference type="EMBL" id="CATQJA010002639">
    <property type="protein sequence ID" value="CAJ0575447.1"/>
    <property type="molecule type" value="Genomic_DNA"/>
</dbReference>
<sequence length="446" mass="49517">MRMAALRSGLLDVLVHGEWHRLLATLDPTAITLQAIEAEQAGGDFESEKRTVRVVKYDGNGLGVSIKGGRDNHMPIIISKIFKGMAADQTGELFVGDAILAVNGETLQDASHDEAVRALKRAGRVVDLHVQYRRDELSRRENVVERIEWDDDQRDRIRAIGLKLAYVSRAGFDADAEGRIFEMRSPSGRYSLAFRCSSSVEADAWFESIHSCTQALLTQALAQVNLMLGGNPQVKMMGWASEQVVEEGMSGWRPVFITLTQSELLFYDAVPQMKGEWAEPRIAHPLVATRVVQTTSRTAPVLKGLSDVISLRLRTGTQEGVRSHIFRVETHAELARWVRSLVLGTYEACSETQQVSCPCLVRGEPAELVLHLEQGVSLLTEAGELLWAHPFEAIRATGDDGGRFLWMDFGMPEGEQEMDLLTSAKPVVFILHSFLATKVYRLGLYA</sequence>
<dbReference type="SMART" id="SM00233">
    <property type="entry name" value="PH"/>
    <property type="match status" value="2"/>
</dbReference>
<dbReference type="Pfam" id="PF00595">
    <property type="entry name" value="PDZ"/>
    <property type="match status" value="1"/>
</dbReference>
<keyword evidence="5" id="KW-0677">Repeat</keyword>
<evidence type="ECO:0000256" key="2">
    <source>
        <dbReference type="ARBA" id="ARBA00004245"/>
    </source>
</evidence>
<feature type="domain" description="PH" evidence="8">
    <location>
        <begin position="233"/>
        <end position="346"/>
    </location>
</feature>
<accession>A0AA36G0W1</accession>
<dbReference type="AlphaFoldDB" id="A0AA36G0W1"/>
<dbReference type="GO" id="GO:0005198">
    <property type="term" value="F:structural molecule activity"/>
    <property type="evidence" value="ECO:0007669"/>
    <property type="project" value="InterPro"/>
</dbReference>
<evidence type="ECO:0000259" key="9">
    <source>
        <dbReference type="PROSITE" id="PS50106"/>
    </source>
</evidence>
<evidence type="ECO:0000256" key="6">
    <source>
        <dbReference type="ARBA" id="ARBA00023136"/>
    </source>
</evidence>
<evidence type="ECO:0000256" key="3">
    <source>
        <dbReference type="ARBA" id="ARBA00010798"/>
    </source>
</evidence>
<dbReference type="PANTHER" id="PTHR10554">
    <property type="entry name" value="SYNTROPHIN"/>
    <property type="match status" value="1"/>
</dbReference>
<feature type="non-terminal residue" evidence="10">
    <location>
        <position position="446"/>
    </location>
</feature>
<dbReference type="Gene3D" id="2.30.29.30">
    <property type="entry name" value="Pleckstrin-homology domain (PH domain)/Phosphotyrosine-binding domain (PTB)"/>
    <property type="match status" value="1"/>
</dbReference>
<dbReference type="InterPro" id="IPR036034">
    <property type="entry name" value="PDZ_sf"/>
</dbReference>
<keyword evidence="4" id="KW-0963">Cytoplasm</keyword>
<evidence type="ECO:0000256" key="4">
    <source>
        <dbReference type="ARBA" id="ARBA00022490"/>
    </source>
</evidence>
<dbReference type="SMART" id="SM00228">
    <property type="entry name" value="PDZ"/>
    <property type="match status" value="1"/>
</dbReference>
<evidence type="ECO:0000256" key="7">
    <source>
        <dbReference type="ARBA" id="ARBA00023212"/>
    </source>
</evidence>
<evidence type="ECO:0000256" key="5">
    <source>
        <dbReference type="ARBA" id="ARBA00022737"/>
    </source>
</evidence>
<comment type="similarity">
    <text evidence="3">Belongs to the syntrophin family.</text>
</comment>
<dbReference type="Pfam" id="PF18012">
    <property type="entry name" value="PH_17"/>
    <property type="match status" value="1"/>
</dbReference>
<dbReference type="PROSITE" id="PS50106">
    <property type="entry name" value="PDZ"/>
    <property type="match status" value="1"/>
</dbReference>
<dbReference type="InterPro" id="IPR011993">
    <property type="entry name" value="PH-like_dom_sf"/>
</dbReference>
<dbReference type="FunFam" id="2.30.42.10:FF:000267">
    <property type="entry name" value="Protein CBR-STN-1"/>
    <property type="match status" value="1"/>
</dbReference>
<dbReference type="Proteomes" id="UP001177023">
    <property type="component" value="Unassembled WGS sequence"/>
</dbReference>
<dbReference type="InterPro" id="IPR001478">
    <property type="entry name" value="PDZ"/>
</dbReference>
<dbReference type="GO" id="GO:0005856">
    <property type="term" value="C:cytoskeleton"/>
    <property type="evidence" value="ECO:0007669"/>
    <property type="project" value="UniProtKB-SubCell"/>
</dbReference>
<reference evidence="10" key="1">
    <citation type="submission" date="2023-06" db="EMBL/GenBank/DDBJ databases">
        <authorList>
            <person name="Delattre M."/>
        </authorList>
    </citation>
    <scope>NUCLEOTIDE SEQUENCE</scope>
    <source>
        <strain evidence="10">AF72</strain>
    </source>
</reference>
<dbReference type="InterPro" id="IPR015482">
    <property type="entry name" value="Syntrophin"/>
</dbReference>
<dbReference type="Pfam" id="PF23012">
    <property type="entry name" value="Syntrophin_4th"/>
    <property type="match status" value="1"/>
</dbReference>
<name>A0AA36G0W1_9BILA</name>